<dbReference type="SUPFAM" id="SSF54106">
    <property type="entry name" value="LysM domain"/>
    <property type="match status" value="1"/>
</dbReference>
<organism evidence="3 4">
    <name type="scientific">Massiliimalia timonensis</name>
    <dbReference type="NCBI Taxonomy" id="1987501"/>
    <lineage>
        <taxon>Bacteria</taxon>
        <taxon>Bacillati</taxon>
        <taxon>Bacillota</taxon>
        <taxon>Clostridia</taxon>
        <taxon>Eubacteriales</taxon>
        <taxon>Oscillospiraceae</taxon>
        <taxon>Massiliimalia</taxon>
    </lineage>
</organism>
<accession>A0A8J6PJY6</accession>
<keyword evidence="4" id="KW-1185">Reference proteome</keyword>
<evidence type="ECO:0000259" key="1">
    <source>
        <dbReference type="Pfam" id="PF01476"/>
    </source>
</evidence>
<sequence length="511" mass="57972">MDYQISTEEMKINEQIANMMAEQSIELDYMLPDYCPEIFKVLRAQMKPNIISERISGNKLVIDGVADITVIYLGGENYRLNRIEQKQTFTKTVELGEDCDGCFVSIRANCENFSCRAQNSRRLEIKGNIGLGIVIYRNKTVCAVCGCPQLQIHHKPLQVCDKKFFVSKEFAIREELQVGSGKPPIKEIIDYNADAFFHDYKLLANKVICKGELQLRTIYLSEQSSAPEILEHSIPLSQIMDCEGVDEDYICTCRFEVVKYDLDLQVDQEGNCAAFSVEIGVRVYCEAAVNHEMMAVDDCYSTSYEVETESDTCTVEMLTGELKHREIWKYPFKMNQGALSVIYDIRCHAANISYQTDQGKIMLMCNLQVGILAADQENIPVWTEQFLPCEIALDEVVPDVALSFIPQVTVRSADYHMLSAEEIELRAELEVTGLLYTRKTVQLITSVTPQEDMPKTRADDAALRIYFADAGESLWEIAKRYNTSVAAILEQNDMEKETLSSSEMVFIPIID</sequence>
<evidence type="ECO:0000259" key="2">
    <source>
        <dbReference type="Pfam" id="PF12673"/>
    </source>
</evidence>
<feature type="domain" description="SipL SPOCS" evidence="2">
    <location>
        <begin position="38"/>
        <end position="116"/>
    </location>
</feature>
<dbReference type="Gene3D" id="3.10.350.10">
    <property type="entry name" value="LysM domain"/>
    <property type="match status" value="1"/>
</dbReference>
<dbReference type="InterPro" id="IPR036779">
    <property type="entry name" value="LysM_dom_sf"/>
</dbReference>
<feature type="domain" description="SipL SPOCS" evidence="2">
    <location>
        <begin position="184"/>
        <end position="263"/>
    </location>
</feature>
<feature type="domain" description="LysM" evidence="1">
    <location>
        <begin position="471"/>
        <end position="495"/>
    </location>
</feature>
<protein>
    <submittedName>
        <fullName evidence="3">DUF3794 domain-containing protein</fullName>
    </submittedName>
</protein>
<evidence type="ECO:0000313" key="4">
    <source>
        <dbReference type="Proteomes" id="UP000632659"/>
    </source>
</evidence>
<dbReference type="CDD" id="cd00118">
    <property type="entry name" value="LysM"/>
    <property type="match status" value="1"/>
</dbReference>
<dbReference type="Proteomes" id="UP000632659">
    <property type="component" value="Unassembled WGS sequence"/>
</dbReference>
<dbReference type="InterPro" id="IPR024300">
    <property type="entry name" value="SipL_SPOCS_dom"/>
</dbReference>
<dbReference type="Pfam" id="PF01476">
    <property type="entry name" value="LysM"/>
    <property type="match status" value="1"/>
</dbReference>
<comment type="caution">
    <text evidence="3">The sequence shown here is derived from an EMBL/GenBank/DDBJ whole genome shotgun (WGS) entry which is preliminary data.</text>
</comment>
<dbReference type="EMBL" id="JACRTL010000004">
    <property type="protein sequence ID" value="MBC8611060.1"/>
    <property type="molecule type" value="Genomic_DNA"/>
</dbReference>
<gene>
    <name evidence="3" type="ORF">H8702_08005</name>
</gene>
<proteinExistence type="predicted"/>
<evidence type="ECO:0000313" key="3">
    <source>
        <dbReference type="EMBL" id="MBC8611060.1"/>
    </source>
</evidence>
<dbReference type="AlphaFoldDB" id="A0A8J6PJY6"/>
<dbReference type="Pfam" id="PF12673">
    <property type="entry name" value="SipL"/>
    <property type="match status" value="2"/>
</dbReference>
<name>A0A8J6PJY6_9FIRM</name>
<dbReference type="RefSeq" id="WP_187536527.1">
    <property type="nucleotide sequence ID" value="NZ_JACRTL010000004.1"/>
</dbReference>
<reference evidence="3" key="1">
    <citation type="submission" date="2020-08" db="EMBL/GenBank/DDBJ databases">
        <title>Genome public.</title>
        <authorList>
            <person name="Liu C."/>
            <person name="Sun Q."/>
        </authorList>
    </citation>
    <scope>NUCLEOTIDE SEQUENCE</scope>
    <source>
        <strain evidence="3">NSJ-15</strain>
    </source>
</reference>
<dbReference type="InterPro" id="IPR018392">
    <property type="entry name" value="LysM"/>
</dbReference>